<protein>
    <submittedName>
        <fullName evidence="2">Uncharacterized protein</fullName>
    </submittedName>
</protein>
<name>A0A8K0XKR0_9AGAR</name>
<reference evidence="2" key="1">
    <citation type="journal article" date="2021" name="New Phytol.">
        <title>Evolutionary innovations through gain and loss of genes in the ectomycorrhizal Boletales.</title>
        <authorList>
            <person name="Wu G."/>
            <person name="Miyauchi S."/>
            <person name="Morin E."/>
            <person name="Kuo A."/>
            <person name="Drula E."/>
            <person name="Varga T."/>
            <person name="Kohler A."/>
            <person name="Feng B."/>
            <person name="Cao Y."/>
            <person name="Lipzen A."/>
            <person name="Daum C."/>
            <person name="Hundley H."/>
            <person name="Pangilinan J."/>
            <person name="Johnson J."/>
            <person name="Barry K."/>
            <person name="LaButti K."/>
            <person name="Ng V."/>
            <person name="Ahrendt S."/>
            <person name="Min B."/>
            <person name="Choi I.G."/>
            <person name="Park H."/>
            <person name="Plett J.M."/>
            <person name="Magnuson J."/>
            <person name="Spatafora J.W."/>
            <person name="Nagy L.G."/>
            <person name="Henrissat B."/>
            <person name="Grigoriev I.V."/>
            <person name="Yang Z.L."/>
            <person name="Xu J."/>
            <person name="Martin F.M."/>
        </authorList>
    </citation>
    <scope>NUCLEOTIDE SEQUENCE</scope>
    <source>
        <strain evidence="2">KKN 215</strain>
    </source>
</reference>
<proteinExistence type="predicted"/>
<keyword evidence="1" id="KW-0472">Membrane</keyword>
<dbReference type="AlphaFoldDB" id="A0A8K0XKR0"/>
<gene>
    <name evidence="2" type="ORF">BXZ70DRAFT_573755</name>
</gene>
<sequence length="215" mass="23608">MCNTKQWMQRLPWQPASHKIPLCINCGHLHSGNSIRRKKRHQHSPVLPSSLLLFGAGTLMTTAILHVHVLDPTELLSICAGGARHIAFSFVMWLPFDYGAVTPRAGLSFTISPGSKLHMVLLKAVFGLQVGELRWCTCPQRWLRSHTSPMFSVASTSVSKSRLDRVNMALLCSAGASIGQDRKSQAGSSCELRHVGIPSHVVICSFALYIISPRS</sequence>
<evidence type="ECO:0000313" key="2">
    <source>
        <dbReference type="EMBL" id="KAH8083768.1"/>
    </source>
</evidence>
<evidence type="ECO:0000256" key="1">
    <source>
        <dbReference type="SAM" id="Phobius"/>
    </source>
</evidence>
<dbReference type="Proteomes" id="UP000813824">
    <property type="component" value="Unassembled WGS sequence"/>
</dbReference>
<evidence type="ECO:0000313" key="3">
    <source>
        <dbReference type="Proteomes" id="UP000813824"/>
    </source>
</evidence>
<dbReference type="EMBL" id="JAEVFJ010000047">
    <property type="protein sequence ID" value="KAH8083768.1"/>
    <property type="molecule type" value="Genomic_DNA"/>
</dbReference>
<feature type="transmembrane region" description="Helical" evidence="1">
    <location>
        <begin position="46"/>
        <end position="69"/>
    </location>
</feature>
<accession>A0A8K0XKR0</accession>
<keyword evidence="1" id="KW-0812">Transmembrane</keyword>
<keyword evidence="1" id="KW-1133">Transmembrane helix</keyword>
<keyword evidence="3" id="KW-1185">Reference proteome</keyword>
<comment type="caution">
    <text evidence="2">The sequence shown here is derived from an EMBL/GenBank/DDBJ whole genome shotgun (WGS) entry which is preliminary data.</text>
</comment>
<organism evidence="2 3">
    <name type="scientific">Cristinia sonorae</name>
    <dbReference type="NCBI Taxonomy" id="1940300"/>
    <lineage>
        <taxon>Eukaryota</taxon>
        <taxon>Fungi</taxon>
        <taxon>Dikarya</taxon>
        <taxon>Basidiomycota</taxon>
        <taxon>Agaricomycotina</taxon>
        <taxon>Agaricomycetes</taxon>
        <taxon>Agaricomycetidae</taxon>
        <taxon>Agaricales</taxon>
        <taxon>Pleurotineae</taxon>
        <taxon>Stephanosporaceae</taxon>
        <taxon>Cristinia</taxon>
    </lineage>
</organism>